<dbReference type="Proteomes" id="UP000604481">
    <property type="component" value="Unassembled WGS sequence"/>
</dbReference>
<dbReference type="AlphaFoldDB" id="A0A8J7FP75"/>
<dbReference type="PROSITE" id="PS00101">
    <property type="entry name" value="HEXAPEP_TRANSFERASES"/>
    <property type="match status" value="1"/>
</dbReference>
<evidence type="ECO:0000256" key="4">
    <source>
        <dbReference type="ARBA" id="ARBA00023315"/>
    </source>
</evidence>
<protein>
    <submittedName>
        <fullName evidence="5">Sugar O-acetyltransferase</fullName>
    </submittedName>
</protein>
<evidence type="ECO:0000313" key="5">
    <source>
        <dbReference type="EMBL" id="MBE9607971.1"/>
    </source>
</evidence>
<keyword evidence="6" id="KW-1185">Reference proteome</keyword>
<keyword evidence="2" id="KW-0808">Transferase</keyword>
<dbReference type="Pfam" id="PF14602">
    <property type="entry name" value="Hexapep_2"/>
    <property type="match status" value="1"/>
</dbReference>
<accession>A0A8J7FP75</accession>
<evidence type="ECO:0000256" key="3">
    <source>
        <dbReference type="ARBA" id="ARBA00022737"/>
    </source>
</evidence>
<organism evidence="5 6">
    <name type="scientific">Chitinilyticum piscinae</name>
    <dbReference type="NCBI Taxonomy" id="2866724"/>
    <lineage>
        <taxon>Bacteria</taxon>
        <taxon>Pseudomonadati</taxon>
        <taxon>Pseudomonadota</taxon>
        <taxon>Betaproteobacteria</taxon>
        <taxon>Neisseriales</taxon>
        <taxon>Chitinibacteraceae</taxon>
        <taxon>Chitinilyticum</taxon>
    </lineage>
</organism>
<dbReference type="GO" id="GO:0008374">
    <property type="term" value="F:O-acyltransferase activity"/>
    <property type="evidence" value="ECO:0007669"/>
    <property type="project" value="TreeGrafter"/>
</dbReference>
<dbReference type="InterPro" id="IPR018357">
    <property type="entry name" value="Hexapep_transf_CS"/>
</dbReference>
<dbReference type="PANTHER" id="PTHR23416:SF23">
    <property type="entry name" value="ACETYLTRANSFERASE C18B11.09C-RELATED"/>
    <property type="match status" value="1"/>
</dbReference>
<evidence type="ECO:0000256" key="1">
    <source>
        <dbReference type="ARBA" id="ARBA00007274"/>
    </source>
</evidence>
<dbReference type="SUPFAM" id="SSF51161">
    <property type="entry name" value="Trimeric LpxA-like enzymes"/>
    <property type="match status" value="1"/>
</dbReference>
<sequence length="193" mass="20962">MGMQPPIRFAFSDLGQRRTEREAEAELLARYNELDPFEQASEAQDILNRMLAENGGATIMNPTYIGSGWNIRIGRKAFINAAVVLDGSAPITIGHHTLVGPGVRFLTAYHPVDPAERQRWAFWARPITVGENVWIGADALIVAGVTIGDHSVVGAGSVVTKDVPRCTLVAGNPAHVIRQLDEPDPATLYELNP</sequence>
<dbReference type="GO" id="GO:0005829">
    <property type="term" value="C:cytosol"/>
    <property type="evidence" value="ECO:0007669"/>
    <property type="project" value="TreeGrafter"/>
</dbReference>
<dbReference type="InterPro" id="IPR011004">
    <property type="entry name" value="Trimer_LpxA-like_sf"/>
</dbReference>
<evidence type="ECO:0000256" key="2">
    <source>
        <dbReference type="ARBA" id="ARBA00022679"/>
    </source>
</evidence>
<gene>
    <name evidence="5" type="ORF">INR99_01290</name>
</gene>
<reference evidence="5 6" key="1">
    <citation type="submission" date="2020-10" db="EMBL/GenBank/DDBJ databases">
        <title>The genome sequence of Chitinilyticum litopenaei 4Y14.</title>
        <authorList>
            <person name="Liu Y."/>
        </authorList>
    </citation>
    <scope>NUCLEOTIDE SEQUENCE [LARGE SCALE GENOMIC DNA]</scope>
    <source>
        <strain evidence="5 6">4Y14</strain>
    </source>
</reference>
<dbReference type="PANTHER" id="PTHR23416">
    <property type="entry name" value="SIALIC ACID SYNTHASE-RELATED"/>
    <property type="match status" value="1"/>
</dbReference>
<keyword evidence="4" id="KW-0012">Acyltransferase</keyword>
<comment type="caution">
    <text evidence="5">The sequence shown here is derived from an EMBL/GenBank/DDBJ whole genome shotgun (WGS) entry which is preliminary data.</text>
</comment>
<dbReference type="InterPro" id="IPR051159">
    <property type="entry name" value="Hexapeptide_acetyltransf"/>
</dbReference>
<evidence type="ECO:0000313" key="6">
    <source>
        <dbReference type="Proteomes" id="UP000604481"/>
    </source>
</evidence>
<dbReference type="EMBL" id="JADFUA010000001">
    <property type="protein sequence ID" value="MBE9607971.1"/>
    <property type="molecule type" value="Genomic_DNA"/>
</dbReference>
<comment type="similarity">
    <text evidence="1">Belongs to the transferase hexapeptide repeat family.</text>
</comment>
<dbReference type="CDD" id="cd03357">
    <property type="entry name" value="LbH_MAT_GAT"/>
    <property type="match status" value="1"/>
</dbReference>
<name>A0A8J7FP75_9NEIS</name>
<dbReference type="InterPro" id="IPR001451">
    <property type="entry name" value="Hexapep"/>
</dbReference>
<proteinExistence type="inferred from homology"/>
<dbReference type="Gene3D" id="2.160.10.10">
    <property type="entry name" value="Hexapeptide repeat proteins"/>
    <property type="match status" value="1"/>
</dbReference>
<keyword evidence="3" id="KW-0677">Repeat</keyword>